<dbReference type="InterPro" id="IPR045053">
    <property type="entry name" value="MAN-like"/>
</dbReference>
<dbReference type="GO" id="GO:0005576">
    <property type="term" value="C:extracellular region"/>
    <property type="evidence" value="ECO:0007669"/>
    <property type="project" value="UniProtKB-SubCell"/>
</dbReference>
<dbReference type="InterPro" id="IPR017853">
    <property type="entry name" value="GH"/>
</dbReference>
<reference evidence="11" key="1">
    <citation type="journal article" date="2013" name="Nat. Biotechnol.">
        <title>Draft genome sequence of chickpea (Cicer arietinum) provides a resource for trait improvement.</title>
        <authorList>
            <person name="Varshney R.K."/>
            <person name="Song C."/>
            <person name="Saxena R.K."/>
            <person name="Azam S."/>
            <person name="Yu S."/>
            <person name="Sharpe A.G."/>
            <person name="Cannon S."/>
            <person name="Baek J."/>
            <person name="Rosen B.D."/>
            <person name="Tar'an B."/>
            <person name="Millan T."/>
            <person name="Zhang X."/>
            <person name="Ramsay L.D."/>
            <person name="Iwata A."/>
            <person name="Wang Y."/>
            <person name="Nelson W."/>
            <person name="Farmer A.D."/>
            <person name="Gaur P.M."/>
            <person name="Soderlund C."/>
            <person name="Penmetsa R.V."/>
            <person name="Xu C."/>
            <person name="Bharti A.K."/>
            <person name="He W."/>
            <person name="Winter P."/>
            <person name="Zhao S."/>
            <person name="Hane J.K."/>
            <person name="Carrasquilla-Garcia N."/>
            <person name="Condie J.A."/>
            <person name="Upadhyaya H.D."/>
            <person name="Luo M.C."/>
            <person name="Thudi M."/>
            <person name="Gowda C.L."/>
            <person name="Singh N.P."/>
            <person name="Lichtenzveig J."/>
            <person name="Gali K.K."/>
            <person name="Rubio J."/>
            <person name="Nadarajan N."/>
            <person name="Dolezel J."/>
            <person name="Bansal K.C."/>
            <person name="Xu X."/>
            <person name="Edwards D."/>
            <person name="Zhang G."/>
            <person name="Kahl G."/>
            <person name="Gil J."/>
            <person name="Singh K.B."/>
            <person name="Datta S.K."/>
            <person name="Jackson S.A."/>
            <person name="Wang J."/>
            <person name="Cook D.R."/>
        </authorList>
    </citation>
    <scope>NUCLEOTIDE SEQUENCE [LARGE SCALE GENOMIC DNA]</scope>
    <source>
        <strain evidence="11">cv. CDC Frontier</strain>
    </source>
</reference>
<dbReference type="KEGG" id="cam:101497051"/>
<comment type="catalytic activity">
    <reaction evidence="1">
        <text>Random hydrolysis of (1-&gt;4)-beta-D-mannosidic linkages in mannans, galactomannans and glucomannans.</text>
        <dbReference type="EC" id="3.2.1.78"/>
    </reaction>
</comment>
<proteinExistence type="inferred from homology"/>
<dbReference type="EC" id="3.2.1.78" evidence="4"/>
<feature type="signal peptide" evidence="9">
    <location>
        <begin position="1"/>
        <end position="26"/>
    </location>
</feature>
<evidence type="ECO:0000256" key="1">
    <source>
        <dbReference type="ARBA" id="ARBA00001678"/>
    </source>
</evidence>
<feature type="domain" description="Glycoside hydrolase family 5" evidence="10">
    <location>
        <begin position="53"/>
        <end position="387"/>
    </location>
</feature>
<dbReference type="Proteomes" id="UP000087171">
    <property type="component" value="Chromosome Ca3"/>
</dbReference>
<dbReference type="STRING" id="3827.A0A1S2XWY7"/>
<dbReference type="GO" id="GO:0016985">
    <property type="term" value="F:mannan endo-1,4-beta-mannosidase activity"/>
    <property type="evidence" value="ECO:0007669"/>
    <property type="project" value="UniProtKB-EC"/>
</dbReference>
<keyword evidence="6 9" id="KW-0732">Signal</keyword>
<dbReference type="PaxDb" id="3827-XP_004494942.1"/>
<evidence type="ECO:0000256" key="7">
    <source>
        <dbReference type="ARBA" id="ARBA00022801"/>
    </source>
</evidence>
<sequence length="422" mass="47797">MCFQKVGYLLFALITNLLLSGQYGNCNRIIGHNHIHNKSHTHHLATKRLNQSGFVQRSGIHFILNGKSLYLNGFNSYFLMNIATDPSTKSKVTTIFQETSKHGLNLARTWAFNDGDYKPLQISPGTYDEDVFKGLDFVVSEAGKYGVKLILSLVNNWNDYGGKNKYVKWGKERGQNVNNDDDFYINPVVKQYYKNHVKAILTRKNSINGLAYKDDPTIFAWELINEPRSQNDSSGKLIQDWVSEMAAYVKSIDSNHLLEVGLEGFYGETTSRNKPGYYNVGTDFISNNKVPQIDFATIHLYPDQWVSSTNETAQDEFVDTWVKDHIQDSNDVLKKPILITEFGKSSKSSGYSLDKRNSYFSKLYNFVYSSASNGGPCVGGLFWQFMAQGLDNLHDGYEVIFENDPSTATVVSQQSKRMSNLK</sequence>
<evidence type="ECO:0000256" key="2">
    <source>
        <dbReference type="ARBA" id="ARBA00004613"/>
    </source>
</evidence>
<feature type="chain" id="PRO_5010186055" description="mannan endo-1,4-beta-mannosidase" evidence="9">
    <location>
        <begin position="27"/>
        <end position="422"/>
    </location>
</feature>
<evidence type="ECO:0000256" key="3">
    <source>
        <dbReference type="ARBA" id="ARBA00005641"/>
    </source>
</evidence>
<reference evidence="12" key="2">
    <citation type="submission" date="2025-08" db="UniProtKB">
        <authorList>
            <consortium name="RefSeq"/>
        </authorList>
    </citation>
    <scope>IDENTIFICATION</scope>
    <source>
        <tissue evidence="12">Etiolated seedlings</tissue>
    </source>
</reference>
<keyword evidence="5" id="KW-0964">Secreted</keyword>
<dbReference type="RefSeq" id="XP_004494942.1">
    <property type="nucleotide sequence ID" value="XM_004494885.2"/>
</dbReference>
<gene>
    <name evidence="12" type="primary">LOC101497051</name>
</gene>
<dbReference type="PANTHER" id="PTHR31451:SF39">
    <property type="entry name" value="MANNAN ENDO-1,4-BETA-MANNOSIDASE 1"/>
    <property type="match status" value="1"/>
</dbReference>
<dbReference type="GeneID" id="101497051"/>
<dbReference type="OrthoDB" id="406631at2759"/>
<comment type="similarity">
    <text evidence="3">Belongs to the glycosyl hydrolase 5 (cellulase A) family.</text>
</comment>
<comment type="subcellular location">
    <subcellularLocation>
        <location evidence="2">Secreted</location>
    </subcellularLocation>
</comment>
<accession>A0A1S2XWY7</accession>
<evidence type="ECO:0000313" key="12">
    <source>
        <dbReference type="RefSeq" id="XP_004494942.1"/>
    </source>
</evidence>
<dbReference type="Pfam" id="PF26410">
    <property type="entry name" value="GH5_mannosidase"/>
    <property type="match status" value="1"/>
</dbReference>
<dbReference type="PANTHER" id="PTHR31451">
    <property type="match status" value="1"/>
</dbReference>
<evidence type="ECO:0000256" key="5">
    <source>
        <dbReference type="ARBA" id="ARBA00022525"/>
    </source>
</evidence>
<keyword evidence="7" id="KW-0378">Hydrolase</keyword>
<keyword evidence="11" id="KW-1185">Reference proteome</keyword>
<name>A0A1S2XWY7_CICAR</name>
<evidence type="ECO:0000256" key="9">
    <source>
        <dbReference type="SAM" id="SignalP"/>
    </source>
</evidence>
<protein>
    <recommendedName>
        <fullName evidence="4">mannan endo-1,4-beta-mannosidase</fullName>
        <ecNumber evidence="4">3.2.1.78</ecNumber>
    </recommendedName>
</protein>
<organism evidence="11 12">
    <name type="scientific">Cicer arietinum</name>
    <name type="common">Chickpea</name>
    <name type="synonym">Garbanzo</name>
    <dbReference type="NCBI Taxonomy" id="3827"/>
    <lineage>
        <taxon>Eukaryota</taxon>
        <taxon>Viridiplantae</taxon>
        <taxon>Streptophyta</taxon>
        <taxon>Embryophyta</taxon>
        <taxon>Tracheophyta</taxon>
        <taxon>Spermatophyta</taxon>
        <taxon>Magnoliopsida</taxon>
        <taxon>eudicotyledons</taxon>
        <taxon>Gunneridae</taxon>
        <taxon>Pentapetalae</taxon>
        <taxon>rosids</taxon>
        <taxon>fabids</taxon>
        <taxon>Fabales</taxon>
        <taxon>Fabaceae</taxon>
        <taxon>Papilionoideae</taxon>
        <taxon>50 kb inversion clade</taxon>
        <taxon>NPAAA clade</taxon>
        <taxon>Hologalegina</taxon>
        <taxon>IRL clade</taxon>
        <taxon>Cicereae</taxon>
        <taxon>Cicer</taxon>
    </lineage>
</organism>
<dbReference type="AlphaFoldDB" id="A0A1S2XWY7"/>
<evidence type="ECO:0000256" key="4">
    <source>
        <dbReference type="ARBA" id="ARBA00012706"/>
    </source>
</evidence>
<dbReference type="Gene3D" id="3.20.20.80">
    <property type="entry name" value="Glycosidases"/>
    <property type="match status" value="1"/>
</dbReference>
<dbReference type="InterPro" id="IPR001547">
    <property type="entry name" value="Glyco_hydro_5"/>
</dbReference>
<evidence type="ECO:0000256" key="6">
    <source>
        <dbReference type="ARBA" id="ARBA00022729"/>
    </source>
</evidence>
<dbReference type="GO" id="GO:0000272">
    <property type="term" value="P:polysaccharide catabolic process"/>
    <property type="evidence" value="ECO:0007669"/>
    <property type="project" value="InterPro"/>
</dbReference>
<dbReference type="FunFam" id="3.20.20.80:FF:000012">
    <property type="entry name" value="Mannan endo-1,4-beta-mannosidase 6"/>
    <property type="match status" value="1"/>
</dbReference>
<evidence type="ECO:0000259" key="10">
    <source>
        <dbReference type="Pfam" id="PF26410"/>
    </source>
</evidence>
<evidence type="ECO:0000256" key="8">
    <source>
        <dbReference type="ARBA" id="ARBA00023295"/>
    </source>
</evidence>
<dbReference type="eggNOG" id="ENOG502QS4Q">
    <property type="taxonomic scope" value="Eukaryota"/>
</dbReference>
<evidence type="ECO:0000313" key="11">
    <source>
        <dbReference type="Proteomes" id="UP000087171"/>
    </source>
</evidence>
<keyword evidence="8" id="KW-0326">Glycosidase</keyword>
<dbReference type="SUPFAM" id="SSF51445">
    <property type="entry name" value="(Trans)glycosidases"/>
    <property type="match status" value="1"/>
</dbReference>